<evidence type="ECO:0000313" key="4">
    <source>
        <dbReference type="EMBL" id="KAJ4835990.1"/>
    </source>
</evidence>
<dbReference type="Pfam" id="PF00403">
    <property type="entry name" value="HMA"/>
    <property type="match status" value="1"/>
</dbReference>
<dbReference type="FunFam" id="3.30.70.100:FF:000008">
    <property type="entry name" value="Copper transport protein ATOX1"/>
    <property type="match status" value="1"/>
</dbReference>
<feature type="region of interest" description="Disordered" evidence="2">
    <location>
        <begin position="68"/>
        <end position="134"/>
    </location>
</feature>
<dbReference type="GO" id="GO:0046872">
    <property type="term" value="F:metal ion binding"/>
    <property type="evidence" value="ECO:0007669"/>
    <property type="project" value="UniProtKB-KW"/>
</dbReference>
<dbReference type="PANTHER" id="PTHR22814:SF287">
    <property type="entry name" value="COPPER TRANSPORT PROTEIN ATX1"/>
    <property type="match status" value="1"/>
</dbReference>
<evidence type="ECO:0000256" key="2">
    <source>
        <dbReference type="SAM" id="MobiDB-lite"/>
    </source>
</evidence>
<keyword evidence="5" id="KW-1185">Reference proteome</keyword>
<dbReference type="AlphaFoldDB" id="A0A9Q0FQU7"/>
<proteinExistence type="predicted"/>
<dbReference type="EMBL" id="JAKUCV010004249">
    <property type="protein sequence ID" value="KAJ4835990.1"/>
    <property type="molecule type" value="Genomic_DNA"/>
</dbReference>
<dbReference type="PROSITE" id="PS50846">
    <property type="entry name" value="HMA_2"/>
    <property type="match status" value="1"/>
</dbReference>
<feature type="domain" description="HMA" evidence="3">
    <location>
        <begin position="5"/>
        <end position="68"/>
    </location>
</feature>
<protein>
    <recommendedName>
        <fullName evidence="3">HMA domain-containing protein</fullName>
    </recommendedName>
</protein>
<evidence type="ECO:0000313" key="5">
    <source>
        <dbReference type="Proteomes" id="UP001141552"/>
    </source>
</evidence>
<evidence type="ECO:0000256" key="1">
    <source>
        <dbReference type="ARBA" id="ARBA00022723"/>
    </source>
</evidence>
<keyword evidence="1" id="KW-0479">Metal-binding</keyword>
<gene>
    <name evidence="4" type="ORF">Tsubulata_046538</name>
</gene>
<dbReference type="Proteomes" id="UP001141552">
    <property type="component" value="Unassembled WGS sequence"/>
</dbReference>
<sequence>MTDQSTTVLLKVRMSCEGCAGAVRRVLDAMEGVESYDIDLKEQKVTVKGNLKPEAVLESVSKARKNTSFWEAEAPKEEAAAEAKAQAPAENKAEVAAESKEEAPAESKAEADAEAKEQVAAEPEAKSAETVAVA</sequence>
<organism evidence="4 5">
    <name type="scientific">Turnera subulata</name>
    <dbReference type="NCBI Taxonomy" id="218843"/>
    <lineage>
        <taxon>Eukaryota</taxon>
        <taxon>Viridiplantae</taxon>
        <taxon>Streptophyta</taxon>
        <taxon>Embryophyta</taxon>
        <taxon>Tracheophyta</taxon>
        <taxon>Spermatophyta</taxon>
        <taxon>Magnoliopsida</taxon>
        <taxon>eudicotyledons</taxon>
        <taxon>Gunneridae</taxon>
        <taxon>Pentapetalae</taxon>
        <taxon>rosids</taxon>
        <taxon>fabids</taxon>
        <taxon>Malpighiales</taxon>
        <taxon>Passifloraceae</taxon>
        <taxon>Turnera</taxon>
    </lineage>
</organism>
<evidence type="ECO:0000259" key="3">
    <source>
        <dbReference type="PROSITE" id="PS50846"/>
    </source>
</evidence>
<name>A0A9Q0FQU7_9ROSI</name>
<dbReference type="InterPro" id="IPR036163">
    <property type="entry name" value="HMA_dom_sf"/>
</dbReference>
<dbReference type="InterPro" id="IPR006121">
    <property type="entry name" value="HMA_dom"/>
</dbReference>
<dbReference type="OrthoDB" id="689350at2759"/>
<dbReference type="CDD" id="cd00371">
    <property type="entry name" value="HMA"/>
    <property type="match status" value="1"/>
</dbReference>
<dbReference type="PANTHER" id="PTHR22814">
    <property type="entry name" value="COPPER TRANSPORT PROTEIN ATOX1-RELATED"/>
    <property type="match status" value="1"/>
</dbReference>
<dbReference type="Gene3D" id="3.30.70.100">
    <property type="match status" value="1"/>
</dbReference>
<comment type="caution">
    <text evidence="4">The sequence shown here is derived from an EMBL/GenBank/DDBJ whole genome shotgun (WGS) entry which is preliminary data.</text>
</comment>
<accession>A0A9Q0FQU7</accession>
<feature type="compositionally biased region" description="Basic and acidic residues" evidence="2">
    <location>
        <begin position="91"/>
        <end position="127"/>
    </location>
</feature>
<reference evidence="4" key="1">
    <citation type="submission" date="2022-02" db="EMBL/GenBank/DDBJ databases">
        <authorList>
            <person name="Henning P.M."/>
            <person name="McCubbin A.G."/>
            <person name="Shore J.S."/>
        </authorList>
    </citation>
    <scope>NUCLEOTIDE SEQUENCE</scope>
    <source>
        <strain evidence="4">F60SS</strain>
        <tissue evidence="4">Leaves</tissue>
    </source>
</reference>
<dbReference type="SUPFAM" id="SSF55008">
    <property type="entry name" value="HMA, heavy metal-associated domain"/>
    <property type="match status" value="1"/>
</dbReference>
<reference evidence="4" key="2">
    <citation type="journal article" date="2023" name="Plants (Basel)">
        <title>Annotation of the Turnera subulata (Passifloraceae) Draft Genome Reveals the S-Locus Evolved after the Divergence of Turneroideae from Passifloroideae in a Stepwise Manner.</title>
        <authorList>
            <person name="Henning P.M."/>
            <person name="Roalson E.H."/>
            <person name="Mir W."/>
            <person name="McCubbin A.G."/>
            <person name="Shore J.S."/>
        </authorList>
    </citation>
    <scope>NUCLEOTIDE SEQUENCE</scope>
    <source>
        <strain evidence="4">F60SS</strain>
    </source>
</reference>